<accession>A0A8H7N2E0</accession>
<dbReference type="InterPro" id="IPR031472">
    <property type="entry name" value="MAT1-1-2/MatA-2/Smr1"/>
</dbReference>
<gene>
    <name evidence="2" type="ORF">IM811_006487</name>
</gene>
<dbReference type="AlphaFoldDB" id="A0A8H7N2E0"/>
<name>A0A8H7N2E0_BIOOC</name>
<protein>
    <submittedName>
        <fullName evidence="2">Uncharacterized protein</fullName>
    </submittedName>
</protein>
<sequence>MDNALHFGPLWSSPPMIERPKIEIEKVRVQVLQWTLKFCPPQAPDASSYDPFPTFLRALYALFDSDDLDNSVLQYLQTQGNHLCGSPIRFIESMLHLWFISAAPILARDTLGTDVDSIALGRNGQIAEDLDVDSSSAKLLYVNLGILSMLLTSKNWRDPADSSLHAATLTANTVASMVFAAYSIGMVQRNLDWSFRTGKVPFRRVVYTFVKCAWQLSRQGGNIIDRGPGGLFGALSEEIRLSPHGKGILIRADRVEDEEDQEEDQEEEGDDKFDVHSEEEDDGEKEELWLEPPFWHPFKQVPGSPWNKFLKNKQQPIFSFTDEDVTGITHRMPSSAMEIILPFQRYYRELRFRFDRDKRPRAIIRRKNRLKQFDELASESGMWYPDTEIHEGVSDEAYDVFPRYQFSVPTCKRPASDFKGHATLPLLTSAARAMRFEEEPDEVNGTLFMMLFGGLEGGEFY</sequence>
<reference evidence="2" key="1">
    <citation type="submission" date="2020-10" db="EMBL/GenBank/DDBJ databases">
        <title>High-Quality Genome Resource of Clonostachys rosea strain S41 by Oxford Nanopore Long-Read Sequencing.</title>
        <authorList>
            <person name="Wang H."/>
        </authorList>
    </citation>
    <scope>NUCLEOTIDE SEQUENCE</scope>
    <source>
        <strain evidence="2">S41</strain>
    </source>
</reference>
<evidence type="ECO:0000313" key="3">
    <source>
        <dbReference type="Proteomes" id="UP000616885"/>
    </source>
</evidence>
<feature type="region of interest" description="Disordered" evidence="1">
    <location>
        <begin position="250"/>
        <end position="278"/>
    </location>
</feature>
<evidence type="ECO:0000313" key="2">
    <source>
        <dbReference type="EMBL" id="KAF9743396.1"/>
    </source>
</evidence>
<feature type="compositionally biased region" description="Acidic residues" evidence="1">
    <location>
        <begin position="255"/>
        <end position="278"/>
    </location>
</feature>
<dbReference type="Pfam" id="PF17043">
    <property type="entry name" value="MAT1-1-2"/>
    <property type="match status" value="1"/>
</dbReference>
<evidence type="ECO:0000256" key="1">
    <source>
        <dbReference type="SAM" id="MobiDB-lite"/>
    </source>
</evidence>
<comment type="caution">
    <text evidence="2">The sequence shown here is derived from an EMBL/GenBank/DDBJ whole genome shotgun (WGS) entry which is preliminary data.</text>
</comment>
<proteinExistence type="predicted"/>
<dbReference type="Proteomes" id="UP000616885">
    <property type="component" value="Unassembled WGS sequence"/>
</dbReference>
<dbReference type="EMBL" id="JADCTT010000017">
    <property type="protein sequence ID" value="KAF9743396.1"/>
    <property type="molecule type" value="Genomic_DNA"/>
</dbReference>
<organism evidence="2 3">
    <name type="scientific">Bionectria ochroleuca</name>
    <name type="common">Gliocladium roseum</name>
    <dbReference type="NCBI Taxonomy" id="29856"/>
    <lineage>
        <taxon>Eukaryota</taxon>
        <taxon>Fungi</taxon>
        <taxon>Dikarya</taxon>
        <taxon>Ascomycota</taxon>
        <taxon>Pezizomycotina</taxon>
        <taxon>Sordariomycetes</taxon>
        <taxon>Hypocreomycetidae</taxon>
        <taxon>Hypocreales</taxon>
        <taxon>Bionectriaceae</taxon>
        <taxon>Clonostachys</taxon>
    </lineage>
</organism>